<name>A0A395J518_9HELO</name>
<accession>A0A395J518</accession>
<keyword evidence="2" id="KW-1185">Reference proteome</keyword>
<evidence type="ECO:0000313" key="1">
    <source>
        <dbReference type="EMBL" id="RAL67248.1"/>
    </source>
</evidence>
<protein>
    <submittedName>
        <fullName evidence="1">Uncharacterized protein</fullName>
    </submittedName>
</protein>
<sequence>MESMSLYYPSTLLPLQHAPPTPSPWCQRYCYLSSFHKYRGEVRSSLLQAVKLFRSILTEVYSSVSMIE</sequence>
<dbReference type="EMBL" id="QKRW01000004">
    <property type="protein sequence ID" value="RAL67248.1"/>
    <property type="molecule type" value="Genomic_DNA"/>
</dbReference>
<dbReference type="AlphaFoldDB" id="A0A395J518"/>
<dbReference type="Proteomes" id="UP000249056">
    <property type="component" value="Unassembled WGS sequence"/>
</dbReference>
<reference evidence="1 2" key="1">
    <citation type="submission" date="2018-06" db="EMBL/GenBank/DDBJ databases">
        <title>Genome Sequence of the Brown Rot Fungal Pathogen Monilinia fructigena.</title>
        <authorList>
            <person name="Landi L."/>
            <person name="De Miccolis Angelini R.M."/>
            <person name="Pollastro S."/>
            <person name="Abate D."/>
            <person name="Faretra F."/>
            <person name="Romanazzi G."/>
        </authorList>
    </citation>
    <scope>NUCLEOTIDE SEQUENCE [LARGE SCALE GENOMIC DNA]</scope>
    <source>
        <strain evidence="1 2">Mfrg269</strain>
    </source>
</reference>
<organism evidence="1 2">
    <name type="scientific">Monilinia fructigena</name>
    <dbReference type="NCBI Taxonomy" id="38457"/>
    <lineage>
        <taxon>Eukaryota</taxon>
        <taxon>Fungi</taxon>
        <taxon>Dikarya</taxon>
        <taxon>Ascomycota</taxon>
        <taxon>Pezizomycotina</taxon>
        <taxon>Leotiomycetes</taxon>
        <taxon>Helotiales</taxon>
        <taxon>Sclerotiniaceae</taxon>
        <taxon>Monilinia</taxon>
    </lineage>
</organism>
<comment type="caution">
    <text evidence="1">The sequence shown here is derived from an EMBL/GenBank/DDBJ whole genome shotgun (WGS) entry which is preliminary data.</text>
</comment>
<gene>
    <name evidence="1" type="ORF">DID88_008015</name>
</gene>
<proteinExistence type="predicted"/>
<evidence type="ECO:0000313" key="2">
    <source>
        <dbReference type="Proteomes" id="UP000249056"/>
    </source>
</evidence>